<evidence type="ECO:0000256" key="3">
    <source>
        <dbReference type="ARBA" id="ARBA00022825"/>
    </source>
</evidence>
<organism evidence="6 7">
    <name type="scientific">Streptomyces fagopyri</name>
    <dbReference type="NCBI Taxonomy" id="2662397"/>
    <lineage>
        <taxon>Bacteria</taxon>
        <taxon>Bacillati</taxon>
        <taxon>Actinomycetota</taxon>
        <taxon>Actinomycetes</taxon>
        <taxon>Kitasatosporales</taxon>
        <taxon>Streptomycetaceae</taxon>
        <taxon>Streptomyces</taxon>
    </lineage>
</organism>
<dbReference type="PROSITE" id="PS00138">
    <property type="entry name" value="SUBTILASE_SER"/>
    <property type="match status" value="1"/>
</dbReference>
<reference evidence="6 7" key="1">
    <citation type="submission" date="2019-10" db="EMBL/GenBank/DDBJ databases">
        <title>A novel species.</title>
        <authorList>
            <person name="Gao J."/>
        </authorList>
    </citation>
    <scope>NUCLEOTIDE SEQUENCE [LARGE SCALE GENOMIC DNA]</scope>
    <source>
        <strain evidence="6 7">QMT-28</strain>
    </source>
</reference>
<dbReference type="SUPFAM" id="SSF52743">
    <property type="entry name" value="Subtilisin-like"/>
    <property type="match status" value="1"/>
</dbReference>
<sequence length="450" mass="45286">MAAAVTVLVCAMLTANTSSSAAVPAAADAGTPQPPVVRLTGTASSGESVARLHQEVKDGTLLDHHGARAVCPRCHAKVVTEDADGKTPLRSPAPAGYGPAELGAAYGLPATSRSTRTIAIIDAGVYPTLEKDLAAYRKTFGLPACTTASGCLTLRNYDGGKQPAPQTGTQGRYLEEQVALETALDLDMASAACPSCRLLEISIPWQDAQDDNDVSTADFARAVNTAVGEGASAVSVSYGYSADVQNTHGTRRTALDHKGVAITASTGDAGFNGGVHQSWPSALPSVISVGGVSLPADGGKATAWYAAGSGCEQAFPAATGQPSSVTSACGGHRAASDISADADPATGVAVYDTYAPSGDDPYNWVVTGGTSASAPYVAGLFARAGHLSAVDGPGSLYRAPKADFTDVTAGNNEAYHQCASYPGISTALCNAGPGWDGPTGLGVPHGLGAF</sequence>
<keyword evidence="4" id="KW-0732">Signal</keyword>
<feature type="domain" description="Peptidase S53" evidence="5">
    <location>
        <begin position="96"/>
        <end position="450"/>
    </location>
</feature>
<dbReference type="PANTHER" id="PTHR14218">
    <property type="entry name" value="PROTEASE S8 TRIPEPTIDYL PEPTIDASE I CLN2"/>
    <property type="match status" value="1"/>
</dbReference>
<dbReference type="InterPro" id="IPR050819">
    <property type="entry name" value="Tripeptidyl-peptidase_I"/>
</dbReference>
<accession>A0A5Q0L6H0</accession>
<dbReference type="Gene3D" id="3.40.50.200">
    <property type="entry name" value="Peptidase S8/S53 domain"/>
    <property type="match status" value="1"/>
</dbReference>
<proteinExistence type="predicted"/>
<dbReference type="InterPro" id="IPR030400">
    <property type="entry name" value="Sedolisin_dom"/>
</dbReference>
<dbReference type="InterPro" id="IPR036852">
    <property type="entry name" value="Peptidase_S8/S53_dom_sf"/>
</dbReference>
<dbReference type="Proteomes" id="UP000326179">
    <property type="component" value="Chromosome"/>
</dbReference>
<dbReference type="GO" id="GO:0006508">
    <property type="term" value="P:proteolysis"/>
    <property type="evidence" value="ECO:0007669"/>
    <property type="project" value="UniProtKB-KW"/>
</dbReference>
<dbReference type="AlphaFoldDB" id="A0A5Q0L6H0"/>
<keyword evidence="3" id="KW-0720">Serine protease</keyword>
<dbReference type="PROSITE" id="PS51695">
    <property type="entry name" value="SEDOLISIN"/>
    <property type="match status" value="1"/>
</dbReference>
<dbReference type="GO" id="GO:0008240">
    <property type="term" value="F:tripeptidyl-peptidase activity"/>
    <property type="evidence" value="ECO:0007669"/>
    <property type="project" value="TreeGrafter"/>
</dbReference>
<dbReference type="RefSeq" id="WP_153286676.1">
    <property type="nucleotide sequence ID" value="NZ_CP045643.1"/>
</dbReference>
<dbReference type="PANTHER" id="PTHR14218:SF15">
    <property type="entry name" value="TRIPEPTIDYL-PEPTIDASE 1"/>
    <property type="match status" value="1"/>
</dbReference>
<feature type="chain" id="PRO_5024961827" evidence="4">
    <location>
        <begin position="22"/>
        <end position="450"/>
    </location>
</feature>
<feature type="signal peptide" evidence="4">
    <location>
        <begin position="1"/>
        <end position="21"/>
    </location>
</feature>
<name>A0A5Q0L6H0_9ACTN</name>
<dbReference type="GO" id="GO:0004252">
    <property type="term" value="F:serine-type endopeptidase activity"/>
    <property type="evidence" value="ECO:0007669"/>
    <property type="project" value="InterPro"/>
</dbReference>
<dbReference type="EMBL" id="CP045643">
    <property type="protein sequence ID" value="QFZ72306.1"/>
    <property type="molecule type" value="Genomic_DNA"/>
</dbReference>
<evidence type="ECO:0000259" key="5">
    <source>
        <dbReference type="PROSITE" id="PS51695"/>
    </source>
</evidence>
<protein>
    <submittedName>
        <fullName evidence="6">S8 family serine peptidase</fullName>
    </submittedName>
</protein>
<keyword evidence="2" id="KW-0378">Hydrolase</keyword>
<evidence type="ECO:0000313" key="6">
    <source>
        <dbReference type="EMBL" id="QFZ72306.1"/>
    </source>
</evidence>
<evidence type="ECO:0000313" key="7">
    <source>
        <dbReference type="Proteomes" id="UP000326179"/>
    </source>
</evidence>
<gene>
    <name evidence="6" type="ORF">GFH48_02660</name>
</gene>
<keyword evidence="1" id="KW-0645">Protease</keyword>
<evidence type="ECO:0000256" key="2">
    <source>
        <dbReference type="ARBA" id="ARBA00022801"/>
    </source>
</evidence>
<evidence type="ECO:0000256" key="1">
    <source>
        <dbReference type="ARBA" id="ARBA00022670"/>
    </source>
</evidence>
<dbReference type="KEGG" id="sfy:GFH48_02660"/>
<keyword evidence="7" id="KW-1185">Reference proteome</keyword>
<evidence type="ECO:0000256" key="4">
    <source>
        <dbReference type="SAM" id="SignalP"/>
    </source>
</evidence>
<dbReference type="InterPro" id="IPR023828">
    <property type="entry name" value="Peptidase_S8_Ser-AS"/>
</dbReference>